<protein>
    <submittedName>
        <fullName evidence="1">Tetratricopeptide domain protein</fullName>
    </submittedName>
</protein>
<proteinExistence type="predicted"/>
<keyword evidence="2" id="KW-1185">Reference proteome</keyword>
<dbReference type="HOGENOM" id="CLU_011527_1_0_10"/>
<dbReference type="eggNOG" id="COG0457">
    <property type="taxonomic scope" value="Bacteria"/>
</dbReference>
<sequence>MSKQLAWPLLILVLGCSKPTADESSQITACTTPQLNDEEWYTSGKKAPLFQGLEGITFPVSTKSDEARKYFRQGMMLSYGYNHGEAARSFFQASKIDTNFAMAYWGFAYVLGPNYNSPMREENLEHAQTAIKKAKEKLAFASEIERALIEALQVRYQKDISKGNEDYAKAMKNVFQAFPSDPDVGALYVESLLNLHPWNLYKNKEPLPWTHEIISTLEGLIKIHPLHAGIHHFYIHTLESSPFPERALSSARLLESLVSGSGHLIHMPSHIYINTGDYHLGTLTNLKALEVDSLYTTACHAQGVYPLTYYPHNLHFLTATATLEGNSALAWNAAKKLQSKIHKPFMKLREWSTLQHYFCIPFFVGVKFSLWEDLLNQPSPDLDYPKAIWHYARGMAYLGRNDISHAEIEAQALKNYLNNEEIKKLSIWEINTCNDIVNIAHHVLQGQMALAKNDYKKGIQLLKKAVQLEDNLNYNEPPDWFFSVRHLLGAALLQNGQYASAAQVYKEDLDQWKKNGWALSGLRQALLAQGKTKEAREVEVQLEEAWQYADRKISSSFSRFPIK</sequence>
<dbReference type="SMART" id="SM00028">
    <property type="entry name" value="TPR"/>
    <property type="match status" value="3"/>
</dbReference>
<dbReference type="KEGG" id="lby:Lbys_1395"/>
<dbReference type="Pfam" id="PF14559">
    <property type="entry name" value="TPR_19"/>
    <property type="match status" value="1"/>
</dbReference>
<dbReference type="PROSITE" id="PS51257">
    <property type="entry name" value="PROKAR_LIPOPROTEIN"/>
    <property type="match status" value="1"/>
</dbReference>
<evidence type="ECO:0000313" key="1">
    <source>
        <dbReference type="EMBL" id="ADQ17109.1"/>
    </source>
</evidence>
<dbReference type="EMBL" id="CP002305">
    <property type="protein sequence ID" value="ADQ17109.1"/>
    <property type="molecule type" value="Genomic_DNA"/>
</dbReference>
<reference key="1">
    <citation type="submission" date="2010-11" db="EMBL/GenBank/DDBJ databases">
        <title>The complete genome of Leadbetterella byssophila DSM 17132.</title>
        <authorList>
            <consortium name="US DOE Joint Genome Institute (JGI-PGF)"/>
            <person name="Lucas S."/>
            <person name="Copeland A."/>
            <person name="Lapidus A."/>
            <person name="Glavina del Rio T."/>
            <person name="Dalin E."/>
            <person name="Tice H."/>
            <person name="Bruce D."/>
            <person name="Goodwin L."/>
            <person name="Pitluck S."/>
            <person name="Kyrpides N."/>
            <person name="Mavromatis K."/>
            <person name="Ivanova N."/>
            <person name="Teshima H."/>
            <person name="Brettin T."/>
            <person name="Detter J.C."/>
            <person name="Han C."/>
            <person name="Tapia R."/>
            <person name="Land M."/>
            <person name="Hauser L."/>
            <person name="Markowitz V."/>
            <person name="Cheng J.-F."/>
            <person name="Hugenholtz P."/>
            <person name="Woyke T."/>
            <person name="Wu D."/>
            <person name="Tindall B."/>
            <person name="Pomrenke H.G."/>
            <person name="Brambilla E."/>
            <person name="Klenk H.-P."/>
            <person name="Eisen J.A."/>
        </authorList>
    </citation>
    <scope>NUCLEOTIDE SEQUENCE [LARGE SCALE GENOMIC DNA]</scope>
    <source>
        <strain>DSM 17132</strain>
    </source>
</reference>
<gene>
    <name evidence="1" type="ordered locus">Lbys_1395</name>
</gene>
<evidence type="ECO:0000313" key="2">
    <source>
        <dbReference type="Proteomes" id="UP000007435"/>
    </source>
</evidence>
<dbReference type="SUPFAM" id="SSF48452">
    <property type="entry name" value="TPR-like"/>
    <property type="match status" value="1"/>
</dbReference>
<organism evidence="1 2">
    <name type="scientific">Leadbetterella byssophila (strain DSM 17132 / JCM 16389 / KACC 11308 / NBRC 106382 / 4M15)</name>
    <dbReference type="NCBI Taxonomy" id="649349"/>
    <lineage>
        <taxon>Bacteria</taxon>
        <taxon>Pseudomonadati</taxon>
        <taxon>Bacteroidota</taxon>
        <taxon>Cytophagia</taxon>
        <taxon>Cytophagales</taxon>
        <taxon>Leadbetterellaceae</taxon>
        <taxon>Leadbetterella</taxon>
    </lineage>
</organism>
<accession>E4RW74</accession>
<dbReference type="InterPro" id="IPR019734">
    <property type="entry name" value="TPR_rpt"/>
</dbReference>
<dbReference type="RefSeq" id="WP_013408158.1">
    <property type="nucleotide sequence ID" value="NC_014655.1"/>
</dbReference>
<dbReference type="PANTHER" id="PTHR45588:SF1">
    <property type="entry name" value="WW DOMAIN-CONTAINING PROTEIN"/>
    <property type="match status" value="1"/>
</dbReference>
<dbReference type="InterPro" id="IPR011990">
    <property type="entry name" value="TPR-like_helical_dom_sf"/>
</dbReference>
<dbReference type="PANTHER" id="PTHR45588">
    <property type="entry name" value="TPR DOMAIN-CONTAINING PROTEIN"/>
    <property type="match status" value="1"/>
</dbReference>
<dbReference type="STRING" id="649349.Lbys_1395"/>
<reference evidence="1 2" key="2">
    <citation type="journal article" date="2011" name="Stand. Genomic Sci.">
        <title>Complete genome sequence of Leadbetterella byssophila type strain (4M15).</title>
        <authorList>
            <person name="Abt B."/>
            <person name="Teshima H."/>
            <person name="Lucas S."/>
            <person name="Lapidus A."/>
            <person name="Del Rio T.G."/>
            <person name="Nolan M."/>
            <person name="Tice H."/>
            <person name="Cheng J.F."/>
            <person name="Pitluck S."/>
            <person name="Liolios K."/>
            <person name="Pagani I."/>
            <person name="Ivanova N."/>
            <person name="Mavromatis K."/>
            <person name="Pati A."/>
            <person name="Tapia R."/>
            <person name="Han C."/>
            <person name="Goodwin L."/>
            <person name="Chen A."/>
            <person name="Palaniappan K."/>
            <person name="Land M."/>
            <person name="Hauser L."/>
            <person name="Chang Y.J."/>
            <person name="Jeffries C.D."/>
            <person name="Rohde M."/>
            <person name="Goker M."/>
            <person name="Tindall B.J."/>
            <person name="Detter J.C."/>
            <person name="Woyke T."/>
            <person name="Bristow J."/>
            <person name="Eisen J.A."/>
            <person name="Markowitz V."/>
            <person name="Hugenholtz P."/>
            <person name="Klenk H.P."/>
            <person name="Kyrpides N.C."/>
        </authorList>
    </citation>
    <scope>NUCLEOTIDE SEQUENCE [LARGE SCALE GENOMIC DNA]</scope>
    <source>
        <strain evidence="2">DSM 17132 / JCM 16389 / KACC 11308 / NBRC 106382 / 4M15</strain>
    </source>
</reference>
<dbReference type="Gene3D" id="1.25.40.10">
    <property type="entry name" value="Tetratricopeptide repeat domain"/>
    <property type="match status" value="2"/>
</dbReference>
<dbReference type="AlphaFoldDB" id="E4RW74"/>
<name>E4RW74_LEAB4</name>
<dbReference type="Proteomes" id="UP000007435">
    <property type="component" value="Chromosome"/>
</dbReference>